<dbReference type="STRING" id="394958.BGI42_12370"/>
<sequence>MKFEVPILSVKLKMPQPRKNYIIRKELFHRLENMKEYKVTIVKAGAGCGKTTLLSSFVKETKMENVKWITLDENADQAFVFWNYAIEVLKDYFGDTKADFQTLFDSNMQKDKLWRIISILINKLFIKEDIFLVIDDFQMISDSFLISTINYFIENMSENIHLILLTREIPDIYLGTLAIEGNVIIIEEDAIRLTQKESLKFLTETLKLDKNEEKINDMIEASEGWIGGLQLLAIASKEKNSETIKTIKLSNRLLEDYITKEIFEFLTKEEQDFLVETSILRYFSKEICNNYQPKIDFMSMIESILQKNLLVINIDDNVGVYRYHSILSEYLKGIFNKFDNDKKAYLHNLAADIYYGLGDYEETLHHLFIIKEYEKIMELILKMPQTALTFSYIMKVPMKEIIKNKDFAYQYFFYYYASFDTEVCKKIYDFINKYMKNDKTFVAFKHADMFLNYRLELDKVKILSLNQIDSLPLNPVTTAFLLIKEAYFLFASSKYKESIEYLNSANQVYKQTGNIYIGFFILSEKAQICEDIGDLDTCFSLYKEMELILPKLNLVETCYYIGIAGAYTKKLALSKTFEALEKVKELLINDSSTVDFAYQYTLAEYYYLVGNHEMTEKILTDIMNKEIFKNIYFSARLLRYPICRDNNKKLAKQFLKEYEDADDSLKIMECDLLYSIIQYENGNIEKAKKLVNEITQKARKMQNKLKIIECDLFKIRMLLDMEGNKNDIQNLFLEAVSYGAENGLALPFWFEKKTTKKVMADMGAEFKNKLSSEEIDFISSILNSDGKNGIKEIKKNQYDLTEREKEVLNELAKGSTNKQIAENLYISLSTVKSHIINIYGKLGVNNRVAAVNKIYNKR</sequence>
<dbReference type="SUPFAM" id="SSF48452">
    <property type="entry name" value="TPR-like"/>
    <property type="match status" value="1"/>
</dbReference>
<dbReference type="KEGG" id="ctae:BGI42_12370"/>
<keyword evidence="3" id="KW-0804">Transcription</keyword>
<dbReference type="Pfam" id="PF25873">
    <property type="entry name" value="WHD_MalT"/>
    <property type="match status" value="1"/>
</dbReference>
<feature type="coiled-coil region" evidence="4">
    <location>
        <begin position="684"/>
        <end position="711"/>
    </location>
</feature>
<protein>
    <recommendedName>
        <fullName evidence="5">HTH luxR-type domain-containing protein</fullName>
    </recommendedName>
</protein>
<dbReference type="GO" id="GO:0006355">
    <property type="term" value="P:regulation of DNA-templated transcription"/>
    <property type="evidence" value="ECO:0007669"/>
    <property type="project" value="InterPro"/>
</dbReference>
<accession>A0A1D7XMC2</accession>
<dbReference type="OrthoDB" id="9789465at2"/>
<dbReference type="PANTHER" id="PTHR44688:SF16">
    <property type="entry name" value="DNA-BINDING TRANSCRIPTIONAL ACTIVATOR DEVR_DOSR"/>
    <property type="match status" value="1"/>
</dbReference>
<dbReference type="PANTHER" id="PTHR44688">
    <property type="entry name" value="DNA-BINDING TRANSCRIPTIONAL ACTIVATOR DEVR_DOSR"/>
    <property type="match status" value="1"/>
</dbReference>
<keyword evidence="2" id="KW-0238">DNA-binding</keyword>
<dbReference type="CDD" id="cd06170">
    <property type="entry name" value="LuxR_C_like"/>
    <property type="match status" value="1"/>
</dbReference>
<evidence type="ECO:0000313" key="6">
    <source>
        <dbReference type="EMBL" id="AOR24481.1"/>
    </source>
</evidence>
<dbReference type="Pfam" id="PF00196">
    <property type="entry name" value="GerE"/>
    <property type="match status" value="1"/>
</dbReference>
<feature type="domain" description="HTH luxR-type" evidence="5">
    <location>
        <begin position="793"/>
        <end position="858"/>
    </location>
</feature>
<dbReference type="Proteomes" id="UP000094652">
    <property type="component" value="Chromosome"/>
</dbReference>
<reference evidence="7" key="1">
    <citation type="submission" date="2016-09" db="EMBL/GenBank/DDBJ databases">
        <title>Genomics of Clostridium taeniosporum, an organism which forms endospores with ribbon-like appendages.</title>
        <authorList>
            <person name="Walker J.R."/>
        </authorList>
    </citation>
    <scope>NUCLEOTIDE SEQUENCE [LARGE SCALE GENOMIC DNA]</scope>
    <source>
        <strain evidence="7">1/k</strain>
    </source>
</reference>
<evidence type="ECO:0000256" key="4">
    <source>
        <dbReference type="SAM" id="Coils"/>
    </source>
</evidence>
<dbReference type="InterPro" id="IPR059106">
    <property type="entry name" value="WHD_MalT"/>
</dbReference>
<dbReference type="PROSITE" id="PS50043">
    <property type="entry name" value="HTH_LUXR_2"/>
    <property type="match status" value="1"/>
</dbReference>
<evidence type="ECO:0000259" key="5">
    <source>
        <dbReference type="PROSITE" id="PS50043"/>
    </source>
</evidence>
<dbReference type="GO" id="GO:0003677">
    <property type="term" value="F:DNA binding"/>
    <property type="evidence" value="ECO:0007669"/>
    <property type="project" value="UniProtKB-KW"/>
</dbReference>
<name>A0A1D7XMC2_9CLOT</name>
<evidence type="ECO:0000313" key="7">
    <source>
        <dbReference type="Proteomes" id="UP000094652"/>
    </source>
</evidence>
<gene>
    <name evidence="6" type="ORF">BGI42_12370</name>
</gene>
<dbReference type="EMBL" id="CP017253">
    <property type="protein sequence ID" value="AOR24481.1"/>
    <property type="molecule type" value="Genomic_DNA"/>
</dbReference>
<dbReference type="RefSeq" id="WP_069680609.1">
    <property type="nucleotide sequence ID" value="NZ_CP017253.2"/>
</dbReference>
<dbReference type="InterPro" id="IPR036388">
    <property type="entry name" value="WH-like_DNA-bd_sf"/>
</dbReference>
<dbReference type="PRINTS" id="PR00038">
    <property type="entry name" value="HTHLUXR"/>
</dbReference>
<proteinExistence type="predicted"/>
<evidence type="ECO:0000256" key="2">
    <source>
        <dbReference type="ARBA" id="ARBA00023125"/>
    </source>
</evidence>
<keyword evidence="4" id="KW-0175">Coiled coil</keyword>
<dbReference type="SMART" id="SM00421">
    <property type="entry name" value="HTH_LUXR"/>
    <property type="match status" value="1"/>
</dbReference>
<dbReference type="Gene3D" id="3.40.50.300">
    <property type="entry name" value="P-loop containing nucleotide triphosphate hydrolases"/>
    <property type="match status" value="1"/>
</dbReference>
<dbReference type="InterPro" id="IPR000792">
    <property type="entry name" value="Tscrpt_reg_LuxR_C"/>
</dbReference>
<dbReference type="AlphaFoldDB" id="A0A1D7XMC2"/>
<dbReference type="InterPro" id="IPR027417">
    <property type="entry name" value="P-loop_NTPase"/>
</dbReference>
<evidence type="ECO:0000256" key="3">
    <source>
        <dbReference type="ARBA" id="ARBA00023163"/>
    </source>
</evidence>
<organism evidence="6 7">
    <name type="scientific">Clostridium taeniosporum</name>
    <dbReference type="NCBI Taxonomy" id="394958"/>
    <lineage>
        <taxon>Bacteria</taxon>
        <taxon>Bacillati</taxon>
        <taxon>Bacillota</taxon>
        <taxon>Clostridia</taxon>
        <taxon>Eubacteriales</taxon>
        <taxon>Clostridiaceae</taxon>
        <taxon>Clostridium</taxon>
    </lineage>
</organism>
<dbReference type="Gene3D" id="1.10.10.10">
    <property type="entry name" value="Winged helix-like DNA-binding domain superfamily/Winged helix DNA-binding domain"/>
    <property type="match status" value="1"/>
</dbReference>
<dbReference type="SUPFAM" id="SSF46894">
    <property type="entry name" value="C-terminal effector domain of the bipartite response regulators"/>
    <property type="match status" value="1"/>
</dbReference>
<keyword evidence="7" id="KW-1185">Reference proteome</keyword>
<dbReference type="PROSITE" id="PS00622">
    <property type="entry name" value="HTH_LUXR_1"/>
    <property type="match status" value="1"/>
</dbReference>
<keyword evidence="1" id="KW-0805">Transcription regulation</keyword>
<dbReference type="InterPro" id="IPR016032">
    <property type="entry name" value="Sig_transdc_resp-reg_C-effctor"/>
</dbReference>
<evidence type="ECO:0000256" key="1">
    <source>
        <dbReference type="ARBA" id="ARBA00023015"/>
    </source>
</evidence>
<dbReference type="SUPFAM" id="SSF52540">
    <property type="entry name" value="P-loop containing nucleoside triphosphate hydrolases"/>
    <property type="match status" value="1"/>
</dbReference>
<dbReference type="InterPro" id="IPR011990">
    <property type="entry name" value="TPR-like_helical_dom_sf"/>
</dbReference>